<dbReference type="GO" id="GO:0008360">
    <property type="term" value="P:regulation of cell shape"/>
    <property type="evidence" value="ECO:0007669"/>
    <property type="project" value="UniProtKB-UniRule"/>
</dbReference>
<accession>B4D907</accession>
<gene>
    <name evidence="11" type="ORF">CfE428DRAFT_5397</name>
</gene>
<keyword evidence="6 9" id="KW-0133">Cell shape</keyword>
<dbReference type="PANTHER" id="PTHR30582">
    <property type="entry name" value="L,D-TRANSPEPTIDASE"/>
    <property type="match status" value="1"/>
</dbReference>
<keyword evidence="7 9" id="KW-0573">Peptidoglycan synthesis</keyword>
<dbReference type="EMBL" id="ABVL01000024">
    <property type="protein sequence ID" value="EDY17052.1"/>
    <property type="molecule type" value="Genomic_DNA"/>
</dbReference>
<keyword evidence="8 9" id="KW-0961">Cell wall biogenesis/degradation</keyword>
<dbReference type="InterPro" id="IPR050979">
    <property type="entry name" value="LD-transpeptidase"/>
</dbReference>
<dbReference type="PROSITE" id="PS52029">
    <property type="entry name" value="LD_TPASE"/>
    <property type="match status" value="1"/>
</dbReference>
<dbReference type="GO" id="GO:0018104">
    <property type="term" value="P:peptidoglycan-protein cross-linking"/>
    <property type="evidence" value="ECO:0007669"/>
    <property type="project" value="TreeGrafter"/>
</dbReference>
<evidence type="ECO:0000256" key="3">
    <source>
        <dbReference type="ARBA" id="ARBA00022676"/>
    </source>
</evidence>
<evidence type="ECO:0000256" key="6">
    <source>
        <dbReference type="ARBA" id="ARBA00022960"/>
    </source>
</evidence>
<dbReference type="SUPFAM" id="SSF141523">
    <property type="entry name" value="L,D-transpeptidase catalytic domain-like"/>
    <property type="match status" value="1"/>
</dbReference>
<name>B4D907_9BACT</name>
<feature type="active site" description="Nucleophile" evidence="9">
    <location>
        <position position="124"/>
    </location>
</feature>
<feature type="domain" description="L,D-TPase catalytic" evidence="10">
    <location>
        <begin position="1"/>
        <end position="148"/>
    </location>
</feature>
<dbReference type="PANTHER" id="PTHR30582:SF24">
    <property type="entry name" value="L,D-TRANSPEPTIDASE ERFK_SRFK-RELATED"/>
    <property type="match status" value="1"/>
</dbReference>
<comment type="pathway">
    <text evidence="1 9">Cell wall biogenesis; peptidoglycan biosynthesis.</text>
</comment>
<dbReference type="GO" id="GO:0071555">
    <property type="term" value="P:cell wall organization"/>
    <property type="evidence" value="ECO:0007669"/>
    <property type="project" value="UniProtKB-UniRule"/>
</dbReference>
<dbReference type="Gene3D" id="2.40.440.10">
    <property type="entry name" value="L,D-transpeptidase catalytic domain-like"/>
    <property type="match status" value="1"/>
</dbReference>
<dbReference type="InParanoid" id="B4D907"/>
<dbReference type="CDD" id="cd16913">
    <property type="entry name" value="YkuD_like"/>
    <property type="match status" value="1"/>
</dbReference>
<organism evidence="11 12">
    <name type="scientific">Chthoniobacter flavus Ellin428</name>
    <dbReference type="NCBI Taxonomy" id="497964"/>
    <lineage>
        <taxon>Bacteria</taxon>
        <taxon>Pseudomonadati</taxon>
        <taxon>Verrucomicrobiota</taxon>
        <taxon>Spartobacteria</taxon>
        <taxon>Chthoniobacterales</taxon>
        <taxon>Chthoniobacteraceae</taxon>
        <taxon>Chthoniobacter</taxon>
    </lineage>
</organism>
<dbReference type="InterPro" id="IPR005490">
    <property type="entry name" value="LD_TPept_cat_dom"/>
</dbReference>
<feature type="active site" description="Proton donor/acceptor" evidence="9">
    <location>
        <position position="108"/>
    </location>
</feature>
<dbReference type="UniPathway" id="UPA00219"/>
<evidence type="ECO:0000313" key="12">
    <source>
        <dbReference type="Proteomes" id="UP000005824"/>
    </source>
</evidence>
<comment type="similarity">
    <text evidence="2">Belongs to the YkuD family.</text>
</comment>
<dbReference type="eggNOG" id="COG1376">
    <property type="taxonomic scope" value="Bacteria"/>
</dbReference>
<keyword evidence="3" id="KW-0328">Glycosyltransferase</keyword>
<evidence type="ECO:0000259" key="10">
    <source>
        <dbReference type="PROSITE" id="PS52029"/>
    </source>
</evidence>
<evidence type="ECO:0000256" key="5">
    <source>
        <dbReference type="ARBA" id="ARBA00022801"/>
    </source>
</evidence>
<sequence length="149" mass="16448">MHIRVHVPSQTLDLLDDAGETIRCYAISTSRHGLGTEPGSFKTPTGRFRIVEKIGDGAPPGEIFVSRVPTGKIGQEGDDHDHVQTRILWLDGLDDDNKNTHDRYIYIHGTNAESRLGIPASFGCVRMNNLDVIDLYDRVPAGTTVEIQP</sequence>
<dbReference type="GO" id="GO:0005576">
    <property type="term" value="C:extracellular region"/>
    <property type="evidence" value="ECO:0007669"/>
    <property type="project" value="TreeGrafter"/>
</dbReference>
<evidence type="ECO:0000256" key="1">
    <source>
        <dbReference type="ARBA" id="ARBA00004752"/>
    </source>
</evidence>
<keyword evidence="4" id="KW-0808">Transferase</keyword>
<evidence type="ECO:0000256" key="7">
    <source>
        <dbReference type="ARBA" id="ARBA00022984"/>
    </source>
</evidence>
<evidence type="ECO:0000256" key="8">
    <source>
        <dbReference type="ARBA" id="ARBA00023316"/>
    </source>
</evidence>
<dbReference type="Pfam" id="PF03734">
    <property type="entry name" value="YkuD"/>
    <property type="match status" value="1"/>
</dbReference>
<dbReference type="RefSeq" id="WP_006982718.1">
    <property type="nucleotide sequence ID" value="NZ_ABVL01000024.1"/>
</dbReference>
<evidence type="ECO:0000256" key="9">
    <source>
        <dbReference type="PROSITE-ProRule" id="PRU01373"/>
    </source>
</evidence>
<dbReference type="STRING" id="497964.CfE428DRAFT_5397"/>
<protein>
    <submittedName>
        <fullName evidence="11">ErfK/YbiS/YcfS/YnhG family protein</fullName>
    </submittedName>
</protein>
<keyword evidence="12" id="KW-1185">Reference proteome</keyword>
<evidence type="ECO:0000256" key="2">
    <source>
        <dbReference type="ARBA" id="ARBA00005992"/>
    </source>
</evidence>
<dbReference type="GO" id="GO:0071972">
    <property type="term" value="F:peptidoglycan L,D-transpeptidase activity"/>
    <property type="evidence" value="ECO:0007669"/>
    <property type="project" value="TreeGrafter"/>
</dbReference>
<proteinExistence type="inferred from homology"/>
<dbReference type="Proteomes" id="UP000005824">
    <property type="component" value="Unassembled WGS sequence"/>
</dbReference>
<reference evidence="11 12" key="1">
    <citation type="journal article" date="2011" name="J. Bacteriol.">
        <title>Genome sequence of Chthoniobacter flavus Ellin428, an aerobic heterotrophic soil bacterium.</title>
        <authorList>
            <person name="Kant R."/>
            <person name="van Passel M.W."/>
            <person name="Palva A."/>
            <person name="Lucas S."/>
            <person name="Lapidus A."/>
            <person name="Glavina Del Rio T."/>
            <person name="Dalin E."/>
            <person name="Tice H."/>
            <person name="Bruce D."/>
            <person name="Goodwin L."/>
            <person name="Pitluck S."/>
            <person name="Larimer F.W."/>
            <person name="Land M.L."/>
            <person name="Hauser L."/>
            <person name="Sangwan P."/>
            <person name="de Vos W.M."/>
            <person name="Janssen P.H."/>
            <person name="Smidt H."/>
        </authorList>
    </citation>
    <scope>NUCLEOTIDE SEQUENCE [LARGE SCALE GENOMIC DNA]</scope>
    <source>
        <strain evidence="11 12">Ellin428</strain>
    </source>
</reference>
<comment type="caution">
    <text evidence="11">The sequence shown here is derived from an EMBL/GenBank/DDBJ whole genome shotgun (WGS) entry which is preliminary data.</text>
</comment>
<dbReference type="InterPro" id="IPR038063">
    <property type="entry name" value="Transpep_catalytic_dom"/>
</dbReference>
<evidence type="ECO:0000256" key="4">
    <source>
        <dbReference type="ARBA" id="ARBA00022679"/>
    </source>
</evidence>
<evidence type="ECO:0000313" key="11">
    <source>
        <dbReference type="EMBL" id="EDY17052.1"/>
    </source>
</evidence>
<dbReference type="AlphaFoldDB" id="B4D907"/>
<keyword evidence="5" id="KW-0378">Hydrolase</keyword>
<dbReference type="GO" id="GO:0016757">
    <property type="term" value="F:glycosyltransferase activity"/>
    <property type="evidence" value="ECO:0007669"/>
    <property type="project" value="UniProtKB-KW"/>
</dbReference>